<dbReference type="Pfam" id="PF01852">
    <property type="entry name" value="START"/>
    <property type="match status" value="1"/>
</dbReference>
<dbReference type="RefSeq" id="XP_009839033.1">
    <property type="nucleotide sequence ID" value="XM_009840731.1"/>
</dbReference>
<dbReference type="InterPro" id="IPR002913">
    <property type="entry name" value="START_lipid-bd_dom"/>
</dbReference>
<dbReference type="Gene3D" id="3.30.530.20">
    <property type="match status" value="1"/>
</dbReference>
<proteinExistence type="predicted"/>
<dbReference type="OrthoDB" id="78931at2759"/>
<sequence length="462" mass="52072">MQRRRLAHPLPPDFFQCPVLTSSEADAMIASGVDALKHLVMHARLDDTSAYKWKLERATQDLQVYAGSDLTKAKGTVVFMSVTELHATLDEAASLLECDTSDSYRTFIQRYNKDVIDCAVLATLAPRTPTYPRNYIGLKWFVQETPLPCRNRDFCVVECCDDFTLGSTKGWARVLHSVDLSWVPPLSSVLGIVRGTFDASGTVFLETNRRGVLRAAQIFHVNLNGNLPQWILRVGIKKRARTLVDMDAHFRAQRMTRMLILPQPSEEAEMKCHGCHLKIATSRRSQFQCRRCNHIVCRQCCHPLDPPTTAAVPFIVMTTMEPFACVCIPCVTLTASSNSPATSDNRPPQPLRNNLPEESFVDQHRNMRQGAAACNDANFVQSGVQGDFGAGQSLYWYPRNSSQEDMQADWYKPIALQEDEAPERWRPMQYYHDDQADQHVLLGADNDDSAIHSDTDSNCFRL</sequence>
<evidence type="ECO:0000259" key="2">
    <source>
        <dbReference type="PROSITE" id="PS50848"/>
    </source>
</evidence>
<name>W4FXH5_APHAT</name>
<dbReference type="VEuPathDB" id="FungiDB:H257_13266"/>
<dbReference type="AlphaFoldDB" id="W4FXH5"/>
<dbReference type="EMBL" id="KI913160">
    <property type="protein sequence ID" value="ETV71368.1"/>
    <property type="molecule type" value="Genomic_DNA"/>
</dbReference>
<dbReference type="SUPFAM" id="SSF55961">
    <property type="entry name" value="Bet v1-like"/>
    <property type="match status" value="1"/>
</dbReference>
<evidence type="ECO:0000256" key="1">
    <source>
        <dbReference type="SAM" id="MobiDB-lite"/>
    </source>
</evidence>
<dbReference type="InterPro" id="IPR052727">
    <property type="entry name" value="Rab4/Rab5_effector"/>
</dbReference>
<feature type="region of interest" description="Disordered" evidence="1">
    <location>
        <begin position="337"/>
        <end position="356"/>
    </location>
</feature>
<dbReference type="GO" id="GO:0008289">
    <property type="term" value="F:lipid binding"/>
    <property type="evidence" value="ECO:0007669"/>
    <property type="project" value="InterPro"/>
</dbReference>
<organism evidence="3">
    <name type="scientific">Aphanomyces astaci</name>
    <name type="common">Crayfish plague agent</name>
    <dbReference type="NCBI Taxonomy" id="112090"/>
    <lineage>
        <taxon>Eukaryota</taxon>
        <taxon>Sar</taxon>
        <taxon>Stramenopiles</taxon>
        <taxon>Oomycota</taxon>
        <taxon>Saprolegniomycetes</taxon>
        <taxon>Saprolegniales</taxon>
        <taxon>Verrucalvaceae</taxon>
        <taxon>Aphanomyces</taxon>
    </lineage>
</organism>
<dbReference type="PROSITE" id="PS50848">
    <property type="entry name" value="START"/>
    <property type="match status" value="1"/>
</dbReference>
<dbReference type="PANTHER" id="PTHR13510:SF44">
    <property type="entry name" value="RABENOSYN-5"/>
    <property type="match status" value="1"/>
</dbReference>
<evidence type="ECO:0000313" key="3">
    <source>
        <dbReference type="EMBL" id="ETV71368.1"/>
    </source>
</evidence>
<dbReference type="CDD" id="cd00065">
    <property type="entry name" value="FYVE_like_SF"/>
    <property type="match status" value="1"/>
</dbReference>
<dbReference type="SUPFAM" id="SSF57903">
    <property type="entry name" value="FYVE/PHD zinc finger"/>
    <property type="match status" value="1"/>
</dbReference>
<dbReference type="PANTHER" id="PTHR13510">
    <property type="entry name" value="FYVE-FINGER-CONTAINING RAB5 EFFECTOR PROTEIN RABENOSYN-5-RELATED"/>
    <property type="match status" value="1"/>
</dbReference>
<feature type="domain" description="START" evidence="2">
    <location>
        <begin position="53"/>
        <end position="236"/>
    </location>
</feature>
<dbReference type="InterPro" id="IPR023393">
    <property type="entry name" value="START-like_dom_sf"/>
</dbReference>
<gene>
    <name evidence="3" type="ORF">H257_13266</name>
</gene>
<accession>W4FXH5</accession>
<reference evidence="3" key="1">
    <citation type="submission" date="2013-12" db="EMBL/GenBank/DDBJ databases">
        <title>The Genome Sequence of Aphanomyces astaci APO3.</title>
        <authorList>
            <consortium name="The Broad Institute Genomics Platform"/>
            <person name="Russ C."/>
            <person name="Tyler B."/>
            <person name="van West P."/>
            <person name="Dieguez-Uribeondo J."/>
            <person name="Young S.K."/>
            <person name="Zeng Q."/>
            <person name="Gargeya S."/>
            <person name="Fitzgerald M."/>
            <person name="Abouelleil A."/>
            <person name="Alvarado L."/>
            <person name="Chapman S.B."/>
            <person name="Gainer-Dewar J."/>
            <person name="Goldberg J."/>
            <person name="Griggs A."/>
            <person name="Gujja S."/>
            <person name="Hansen M."/>
            <person name="Howarth C."/>
            <person name="Imamovic A."/>
            <person name="Ireland A."/>
            <person name="Larimer J."/>
            <person name="McCowan C."/>
            <person name="Murphy C."/>
            <person name="Pearson M."/>
            <person name="Poon T.W."/>
            <person name="Priest M."/>
            <person name="Roberts A."/>
            <person name="Saif S."/>
            <person name="Shea T."/>
            <person name="Sykes S."/>
            <person name="Wortman J."/>
            <person name="Nusbaum C."/>
            <person name="Birren B."/>
        </authorList>
    </citation>
    <scope>NUCLEOTIDE SEQUENCE [LARGE SCALE GENOMIC DNA]</scope>
    <source>
        <strain evidence="3">APO3</strain>
    </source>
</reference>
<dbReference type="InterPro" id="IPR011011">
    <property type="entry name" value="Znf_FYVE_PHD"/>
</dbReference>
<dbReference type="GeneID" id="20815262"/>
<protein>
    <recommendedName>
        <fullName evidence="2">START domain-containing protein</fullName>
    </recommendedName>
</protein>